<gene>
    <name evidence="1" type="ORF">NIES593_06390</name>
</gene>
<name>A0A1U7HMZ7_9CYAN</name>
<sequence length="89" mass="9752">MNHTTHEVRGGSAVSRQSISNWYIVKTQDGHCLIVAADNDADNAAAIESVAPNLDRVLDVREKWGPFPSQDEAIARRVGLIRAGKCQPR</sequence>
<dbReference type="RefSeq" id="WP_073598876.1">
    <property type="nucleotide sequence ID" value="NZ_MRCB01000005.1"/>
</dbReference>
<proteinExistence type="predicted"/>
<dbReference type="STRING" id="1921803.NIES593_06390"/>
<accession>A0A1U7HMZ7</accession>
<comment type="caution">
    <text evidence="1">The sequence shown here is derived from an EMBL/GenBank/DDBJ whole genome shotgun (WGS) entry which is preliminary data.</text>
</comment>
<dbReference type="OrthoDB" id="573957at2"/>
<dbReference type="Proteomes" id="UP000186868">
    <property type="component" value="Unassembled WGS sequence"/>
</dbReference>
<protein>
    <submittedName>
        <fullName evidence="1">DDE transposase family protein</fullName>
    </submittedName>
</protein>
<evidence type="ECO:0000313" key="1">
    <source>
        <dbReference type="EMBL" id="OKH24931.1"/>
    </source>
</evidence>
<evidence type="ECO:0000313" key="2">
    <source>
        <dbReference type="Proteomes" id="UP000186868"/>
    </source>
</evidence>
<dbReference type="AlphaFoldDB" id="A0A1U7HMZ7"/>
<dbReference type="EMBL" id="MRCB01000005">
    <property type="protein sequence ID" value="OKH24931.1"/>
    <property type="molecule type" value="Genomic_DNA"/>
</dbReference>
<organism evidence="1 2">
    <name type="scientific">Hydrococcus rivularis NIES-593</name>
    <dbReference type="NCBI Taxonomy" id="1921803"/>
    <lineage>
        <taxon>Bacteria</taxon>
        <taxon>Bacillati</taxon>
        <taxon>Cyanobacteriota</taxon>
        <taxon>Cyanophyceae</taxon>
        <taxon>Pleurocapsales</taxon>
        <taxon>Hydrococcaceae</taxon>
        <taxon>Hydrococcus</taxon>
    </lineage>
</organism>
<keyword evidence="2" id="KW-1185">Reference proteome</keyword>
<reference evidence="1 2" key="1">
    <citation type="submission" date="2016-11" db="EMBL/GenBank/DDBJ databases">
        <title>Draft Genome Sequences of Nine Cyanobacterial Strains from Diverse Habitats.</title>
        <authorList>
            <person name="Zhu T."/>
            <person name="Hou S."/>
            <person name="Lu X."/>
            <person name="Hess W.R."/>
        </authorList>
    </citation>
    <scope>NUCLEOTIDE SEQUENCE [LARGE SCALE GENOMIC DNA]</scope>
    <source>
        <strain evidence="1 2">NIES-593</strain>
    </source>
</reference>